<dbReference type="EMBL" id="RWJN01000044">
    <property type="protein sequence ID" value="TCD69319.1"/>
    <property type="molecule type" value="Genomic_DNA"/>
</dbReference>
<evidence type="ECO:0000256" key="2">
    <source>
        <dbReference type="ARBA" id="ARBA00022553"/>
    </source>
</evidence>
<keyword evidence="2" id="KW-0597">Phosphoprotein</keyword>
<dbReference type="AlphaFoldDB" id="A0A4R0RUB8"/>
<name>A0A4R0RUB8_9APHY</name>
<dbReference type="PROSITE" id="PS00455">
    <property type="entry name" value="AMP_BINDING"/>
    <property type="match status" value="1"/>
</dbReference>
<dbReference type="SUPFAM" id="SSF51735">
    <property type="entry name" value="NAD(P)-binding Rossmann-fold domains"/>
    <property type="match status" value="1"/>
</dbReference>
<evidence type="ECO:0000313" key="6">
    <source>
        <dbReference type="Proteomes" id="UP000292702"/>
    </source>
</evidence>
<dbReference type="InterPro" id="IPR042099">
    <property type="entry name" value="ANL_N_sf"/>
</dbReference>
<keyword evidence="1" id="KW-0596">Phosphopantetheine</keyword>
<feature type="domain" description="Thioester reductase (TE)" evidence="4">
    <location>
        <begin position="726"/>
        <end position="961"/>
    </location>
</feature>
<evidence type="ECO:0000256" key="1">
    <source>
        <dbReference type="ARBA" id="ARBA00022450"/>
    </source>
</evidence>
<dbReference type="InterPro" id="IPR013120">
    <property type="entry name" value="FAR_NAD-bd"/>
</dbReference>
<dbReference type="InterPro" id="IPR000873">
    <property type="entry name" value="AMP-dep_synth/lig_dom"/>
</dbReference>
<dbReference type="PANTHER" id="PTHR43439">
    <property type="entry name" value="PHENYLACETATE-COENZYME A LIGASE"/>
    <property type="match status" value="1"/>
</dbReference>
<dbReference type="InterPro" id="IPR036291">
    <property type="entry name" value="NAD(P)-bd_dom_sf"/>
</dbReference>
<gene>
    <name evidence="5" type="ORF">EIP91_008075</name>
</gene>
<evidence type="ECO:0000259" key="4">
    <source>
        <dbReference type="Pfam" id="PF07993"/>
    </source>
</evidence>
<dbReference type="Pfam" id="PF00501">
    <property type="entry name" value="AMP-binding"/>
    <property type="match status" value="1"/>
</dbReference>
<dbReference type="Proteomes" id="UP000292702">
    <property type="component" value="Unassembled WGS sequence"/>
</dbReference>
<dbReference type="STRING" id="92696.A0A4R0RUB8"/>
<dbReference type="OrthoDB" id="429813at2759"/>
<evidence type="ECO:0000313" key="5">
    <source>
        <dbReference type="EMBL" id="TCD69319.1"/>
    </source>
</evidence>
<accession>A0A4R0RUB8</accession>
<evidence type="ECO:0000259" key="3">
    <source>
        <dbReference type="Pfam" id="PF00501"/>
    </source>
</evidence>
<dbReference type="Gene3D" id="3.40.50.720">
    <property type="entry name" value="NAD(P)-binding Rossmann-like Domain"/>
    <property type="match status" value="1"/>
</dbReference>
<comment type="caution">
    <text evidence="5">The sequence shown here is derived from an EMBL/GenBank/DDBJ whole genome shotgun (WGS) entry which is preliminary data.</text>
</comment>
<dbReference type="InterPro" id="IPR051414">
    <property type="entry name" value="Adenylate-forming_Reductase"/>
</dbReference>
<proteinExistence type="predicted"/>
<reference evidence="5 6" key="1">
    <citation type="submission" date="2018-11" db="EMBL/GenBank/DDBJ databases">
        <title>Genome assembly of Steccherinum ochraceum LE-BIN_3174, the white-rot fungus of the Steccherinaceae family (The Residual Polyporoid clade, Polyporales, Basidiomycota).</title>
        <authorList>
            <person name="Fedorova T.V."/>
            <person name="Glazunova O.A."/>
            <person name="Landesman E.O."/>
            <person name="Moiseenko K.V."/>
            <person name="Psurtseva N.V."/>
            <person name="Savinova O.S."/>
            <person name="Shakhova N.V."/>
            <person name="Tyazhelova T.V."/>
            <person name="Vasina D.V."/>
        </authorList>
    </citation>
    <scope>NUCLEOTIDE SEQUENCE [LARGE SCALE GENOMIC DNA]</scope>
    <source>
        <strain evidence="5 6">LE-BIN_3174</strain>
    </source>
</reference>
<keyword evidence="6" id="KW-1185">Reference proteome</keyword>
<dbReference type="PANTHER" id="PTHR43439:SF2">
    <property type="entry name" value="ENZYME, PUTATIVE (JCVI)-RELATED"/>
    <property type="match status" value="1"/>
</dbReference>
<dbReference type="Gene3D" id="3.40.50.12780">
    <property type="entry name" value="N-terminal domain of ligase-like"/>
    <property type="match status" value="1"/>
</dbReference>
<organism evidence="5 6">
    <name type="scientific">Steccherinum ochraceum</name>
    <dbReference type="NCBI Taxonomy" id="92696"/>
    <lineage>
        <taxon>Eukaryota</taxon>
        <taxon>Fungi</taxon>
        <taxon>Dikarya</taxon>
        <taxon>Basidiomycota</taxon>
        <taxon>Agaricomycotina</taxon>
        <taxon>Agaricomycetes</taxon>
        <taxon>Polyporales</taxon>
        <taxon>Steccherinaceae</taxon>
        <taxon>Steccherinum</taxon>
    </lineage>
</organism>
<feature type="domain" description="AMP-dependent synthetase/ligase" evidence="3">
    <location>
        <begin position="41"/>
        <end position="378"/>
    </location>
</feature>
<protein>
    <submittedName>
        <fullName evidence="5">Putative NRPS-like protein biosynthetic cluster</fullName>
    </submittedName>
</protein>
<sequence>MESYIVYKSPGRHLKMGSIGDEQLRYPPLDGSLPAFWGALDWHAEYNPSTPWVIFPTPHGPEATKTLSFLEFAQASHRVAHVLRPGRAGPEGQVVALLLHCDSIHYNAMLAGTMRAGIVPFPMSPRNTPEAVVNMLEKTNCHRIISQDSLSPLAKSVQTLLSAKNYVLQVQELPPLDDVFPNIRAANVKPTPVTLTPYPRPATPHTPDDLVCIHHSSGSTGFPKPIPLTQKVMNQWMGCSFIKSHRAHKIRHALMGLPTFHAMGFNMQFMLTLANGQAWAAYEPQYPAPPVIPTPQNTVEVAKITGCNGMMVVPTFVEAFAASDEYMAYLKTLRILLFGGGPLSATAGAKLEAAGVNAAACYGLTESGPFISVWDEEDPTKLRGDWKWIGFPQDAKCRWVPQGDGSFELHFLTCKTHQPAVENLADTKGYATSDLLIPHPTKPGLWHVIGRVDDVIILGSGEKIVPLAQESFLSTRPMLQGAVMFGRGRHEPGVLLEPTPEHAFDPADLVRLAQFRNQVWPYVEEANKLAPAFARIFKEMIIVTDPGKPMGRAGKGTVQRKHTLKNYEKEINQLYDSVQASKDDNGIAAPSHWTLEETTVWLIKHITLINNSVPASLFRDLFAQGFDSLSATFLRNRILGALRSSPDPAINALCTAVPQELVFVNPTIDRLAQAITRLIHPFDSDEANNDAEEINAMIAKYSADIPAASSSRLSLPNDGTGLVVLLTGSTGGLGSHLLATLLGSSRIAKVYTFDRGLDVKTRQKASFEDRGIPLDHLESTKLHTLSVDYDKPDFGLSNEVLNDLKQSVTHIIHNAWKVDFNLALSSFESNVRSTRSLLDFSASCAHAAHITLCSSIASASRWDVRKGRVPEEVLEDLDVVGGNGYAKSKHVAERIMAEASKKGYTTTSLRIGQIAGSTASGAWNTSDWVPIIVKSSLALGCLPDLPGNASWFSADTICETMLDIVTTDQVSRIPEVMNIVHPRPRAWHDIMIDIKDTVGPMKQLPLIPFADWVTKVEAASVHASEKDLERIPAIKLMLFLRQVASSTATRDSDLMDAEGTPQKYSFDMGTRGYIMYRYKKRFVARYNHWDSYPDGLGLDLLEEIPCYPVGFEKWLESMKEFCQNLFDAHDSKSKGNREISAEEWEVNDAATPNDIMIEWTYEMDLDNLVFHIDGEPMFRLDCMPTAEGFVEYIGLGLH</sequence>
<dbReference type="Pfam" id="PF23562">
    <property type="entry name" value="AMP-binding_C_3"/>
    <property type="match status" value="1"/>
</dbReference>
<dbReference type="Pfam" id="PF07993">
    <property type="entry name" value="NAD_binding_4"/>
    <property type="match status" value="1"/>
</dbReference>
<dbReference type="SUPFAM" id="SSF56801">
    <property type="entry name" value="Acetyl-CoA synthetase-like"/>
    <property type="match status" value="1"/>
</dbReference>
<dbReference type="InterPro" id="IPR020845">
    <property type="entry name" value="AMP-binding_CS"/>
</dbReference>